<accession>A0A3C1KJJ3</accession>
<evidence type="ECO:0000313" key="4">
    <source>
        <dbReference type="Proteomes" id="UP000259273"/>
    </source>
</evidence>
<dbReference type="PANTHER" id="PTHR43630">
    <property type="entry name" value="POLY-BETA-1,6-N-ACETYL-D-GLUCOSAMINE SYNTHASE"/>
    <property type="match status" value="1"/>
</dbReference>
<dbReference type="CDD" id="cd02511">
    <property type="entry name" value="Beta4Glucosyltransferase"/>
    <property type="match status" value="1"/>
</dbReference>
<evidence type="ECO:0000313" key="3">
    <source>
        <dbReference type="EMBL" id="HAN26890.1"/>
    </source>
</evidence>
<dbReference type="AlphaFoldDB" id="A0A3C1KJJ3"/>
<evidence type="ECO:0000256" key="1">
    <source>
        <dbReference type="ARBA" id="ARBA00038494"/>
    </source>
</evidence>
<dbReference type="SUPFAM" id="SSF53448">
    <property type="entry name" value="Nucleotide-diphospho-sugar transferases"/>
    <property type="match status" value="1"/>
</dbReference>
<comment type="similarity">
    <text evidence="1">Belongs to the glycosyltransferase 2 family. WaaE/KdtX subfamily.</text>
</comment>
<organism evidence="3 4">
    <name type="scientific">Haliea salexigens</name>
    <dbReference type="NCBI Taxonomy" id="287487"/>
    <lineage>
        <taxon>Bacteria</taxon>
        <taxon>Pseudomonadati</taxon>
        <taxon>Pseudomonadota</taxon>
        <taxon>Gammaproteobacteria</taxon>
        <taxon>Cellvibrionales</taxon>
        <taxon>Halieaceae</taxon>
        <taxon>Haliea</taxon>
    </lineage>
</organism>
<dbReference type="STRING" id="1121937.GCA_000423125_02654"/>
<dbReference type="EMBL" id="DMND01000064">
    <property type="protein sequence ID" value="HAN26890.1"/>
    <property type="molecule type" value="Genomic_DNA"/>
</dbReference>
<reference evidence="3 4" key="1">
    <citation type="journal article" date="2018" name="Nat. Biotechnol.">
        <title>A standardized bacterial taxonomy based on genome phylogeny substantially revises the tree of life.</title>
        <authorList>
            <person name="Parks D.H."/>
            <person name="Chuvochina M."/>
            <person name="Waite D.W."/>
            <person name="Rinke C."/>
            <person name="Skarshewski A."/>
            <person name="Chaumeil P.A."/>
            <person name="Hugenholtz P."/>
        </authorList>
    </citation>
    <scope>NUCLEOTIDE SEQUENCE [LARGE SCALE GENOMIC DNA]</scope>
    <source>
        <strain evidence="3">UBA9158</strain>
    </source>
</reference>
<proteinExistence type="inferred from homology"/>
<dbReference type="Proteomes" id="UP000259273">
    <property type="component" value="Unassembled WGS sequence"/>
</dbReference>
<dbReference type="SUPFAM" id="SSF81901">
    <property type="entry name" value="HCP-like"/>
    <property type="match status" value="1"/>
</dbReference>
<dbReference type="Gene3D" id="3.90.550.10">
    <property type="entry name" value="Spore Coat Polysaccharide Biosynthesis Protein SpsA, Chain A"/>
    <property type="match status" value="1"/>
</dbReference>
<feature type="domain" description="Glycosyltransferase 2-like" evidence="2">
    <location>
        <begin position="4"/>
        <end position="123"/>
    </location>
</feature>
<dbReference type="InterPro" id="IPR029044">
    <property type="entry name" value="Nucleotide-diphossugar_trans"/>
</dbReference>
<sequence>MPLSLCMIVKDEAFFLHDCLAAAAPHVDELVVVDTGSTDGSKGIAAEFTDRVFDYTWHDDYAAARNYSLEQARCDWILVLDADELITPTDFAALRRLTESTTLDGFFLQQCNYNNDQSAFGWQPAQDLTLSRGFTGFTVNPILRLFRNRPDIRYAGSIHETVDAAIAEDRQGTLDMPIHHYIDANPARPRAARSLRYLELMERELAAAPSGRLYSIAATSAMYHANDCARARDYFMRAAELGYRPGHSLEGAAEACYRAQDFGAANDLYQRADAAGHRTPSMCLNRANLAVKAGDHQRAAALLQACLDLGGLSAEINDVIQRNIESLQARSGKHSA</sequence>
<dbReference type="InterPro" id="IPR001173">
    <property type="entry name" value="Glyco_trans_2-like"/>
</dbReference>
<dbReference type="PANTHER" id="PTHR43630:SF2">
    <property type="entry name" value="GLYCOSYLTRANSFERASE"/>
    <property type="match status" value="1"/>
</dbReference>
<gene>
    <name evidence="3" type="ORF">DCP75_04070</name>
</gene>
<evidence type="ECO:0000259" key="2">
    <source>
        <dbReference type="Pfam" id="PF00535"/>
    </source>
</evidence>
<name>A0A3C1KJJ3_9GAMM</name>
<comment type="caution">
    <text evidence="3">The sequence shown here is derived from an EMBL/GenBank/DDBJ whole genome shotgun (WGS) entry which is preliminary data.</text>
</comment>
<dbReference type="Pfam" id="PF00535">
    <property type="entry name" value="Glycos_transf_2"/>
    <property type="match status" value="1"/>
</dbReference>
<dbReference type="InterPro" id="IPR011990">
    <property type="entry name" value="TPR-like_helical_dom_sf"/>
</dbReference>
<protein>
    <recommendedName>
        <fullName evidence="2">Glycosyltransferase 2-like domain-containing protein</fullName>
    </recommendedName>
</protein>
<dbReference type="Gene3D" id="1.25.40.10">
    <property type="entry name" value="Tetratricopeptide repeat domain"/>
    <property type="match status" value="1"/>
</dbReference>